<dbReference type="GO" id="GO:0000981">
    <property type="term" value="F:DNA-binding transcription factor activity, RNA polymerase II-specific"/>
    <property type="evidence" value="ECO:0007669"/>
    <property type="project" value="TreeGrafter"/>
</dbReference>
<feature type="DNA-binding region" description="Homeobox" evidence="5">
    <location>
        <begin position="24"/>
        <end position="83"/>
    </location>
</feature>
<evidence type="ECO:0000313" key="9">
    <source>
        <dbReference type="EMBL" id="CAF4040838.1"/>
    </source>
</evidence>
<comment type="subcellular location">
    <subcellularLocation>
        <location evidence="1 5 6">Nucleus</location>
    </subcellularLocation>
</comment>
<sequence>MDIMAIAIPHHGHIQAINKSNRRHQRIEREFTSDQIAELENEFSRYKYLTNHECFKLARRSGFNEQQVTIWFSSRRKKWVYDNTIGYLYANPMNLNRYYPADAA</sequence>
<evidence type="ECO:0000256" key="5">
    <source>
        <dbReference type="PROSITE-ProRule" id="PRU00108"/>
    </source>
</evidence>
<dbReference type="PANTHER" id="PTHR24339">
    <property type="entry name" value="HOMEOBOX PROTEIN EMX-RELATED"/>
    <property type="match status" value="1"/>
</dbReference>
<dbReference type="SUPFAM" id="SSF46689">
    <property type="entry name" value="Homeodomain-like"/>
    <property type="match status" value="1"/>
</dbReference>
<dbReference type="CDD" id="cd00086">
    <property type="entry name" value="homeodomain"/>
    <property type="match status" value="1"/>
</dbReference>
<dbReference type="AlphaFoldDB" id="A0A819R2M6"/>
<keyword evidence="3 5" id="KW-0371">Homeobox</keyword>
<accession>A0A819R2M6</accession>
<dbReference type="Pfam" id="PF00046">
    <property type="entry name" value="Homeodomain"/>
    <property type="match status" value="1"/>
</dbReference>
<organism evidence="9 10">
    <name type="scientific">Adineta steineri</name>
    <dbReference type="NCBI Taxonomy" id="433720"/>
    <lineage>
        <taxon>Eukaryota</taxon>
        <taxon>Metazoa</taxon>
        <taxon>Spiralia</taxon>
        <taxon>Gnathifera</taxon>
        <taxon>Rotifera</taxon>
        <taxon>Eurotatoria</taxon>
        <taxon>Bdelloidea</taxon>
        <taxon>Adinetida</taxon>
        <taxon>Adinetidae</taxon>
        <taxon>Adineta</taxon>
    </lineage>
</organism>
<dbReference type="Proteomes" id="UP000663844">
    <property type="component" value="Unassembled WGS sequence"/>
</dbReference>
<keyword evidence="2 5" id="KW-0238">DNA-binding</keyword>
<gene>
    <name evidence="8" type="ORF">JYZ213_LOCUS486</name>
    <name evidence="9" type="ORF">OXD698_LOCUS31915</name>
</gene>
<dbReference type="PROSITE" id="PS50071">
    <property type="entry name" value="HOMEOBOX_2"/>
    <property type="match status" value="1"/>
</dbReference>
<keyword evidence="4 5" id="KW-0539">Nucleus</keyword>
<reference evidence="9" key="1">
    <citation type="submission" date="2021-02" db="EMBL/GenBank/DDBJ databases">
        <authorList>
            <person name="Nowell W R."/>
        </authorList>
    </citation>
    <scope>NUCLEOTIDE SEQUENCE</scope>
</reference>
<dbReference type="Proteomes" id="UP000663845">
    <property type="component" value="Unassembled WGS sequence"/>
</dbReference>
<dbReference type="InterPro" id="IPR009057">
    <property type="entry name" value="Homeodomain-like_sf"/>
</dbReference>
<dbReference type="EMBL" id="CAJNOG010000002">
    <property type="protein sequence ID" value="CAF0723103.1"/>
    <property type="molecule type" value="Genomic_DNA"/>
</dbReference>
<feature type="domain" description="Homeobox" evidence="7">
    <location>
        <begin position="22"/>
        <end position="82"/>
    </location>
</feature>
<dbReference type="Gene3D" id="1.10.10.60">
    <property type="entry name" value="Homeodomain-like"/>
    <property type="match status" value="1"/>
</dbReference>
<evidence type="ECO:0000256" key="4">
    <source>
        <dbReference type="ARBA" id="ARBA00023242"/>
    </source>
</evidence>
<proteinExistence type="predicted"/>
<evidence type="ECO:0000313" key="10">
    <source>
        <dbReference type="Proteomes" id="UP000663844"/>
    </source>
</evidence>
<dbReference type="InterPro" id="IPR050877">
    <property type="entry name" value="EMX-VAX-Noto_Homeobox_TFs"/>
</dbReference>
<evidence type="ECO:0000313" key="8">
    <source>
        <dbReference type="EMBL" id="CAF0723103.1"/>
    </source>
</evidence>
<dbReference type="InterPro" id="IPR001356">
    <property type="entry name" value="HD"/>
</dbReference>
<dbReference type="GO" id="GO:0005634">
    <property type="term" value="C:nucleus"/>
    <property type="evidence" value="ECO:0007669"/>
    <property type="project" value="UniProtKB-SubCell"/>
</dbReference>
<dbReference type="EMBL" id="CAJOAZ010004039">
    <property type="protein sequence ID" value="CAF4040838.1"/>
    <property type="molecule type" value="Genomic_DNA"/>
</dbReference>
<evidence type="ECO:0000256" key="3">
    <source>
        <dbReference type="ARBA" id="ARBA00023155"/>
    </source>
</evidence>
<dbReference type="SMART" id="SM00389">
    <property type="entry name" value="HOX"/>
    <property type="match status" value="1"/>
</dbReference>
<name>A0A819R2M6_9BILA</name>
<dbReference type="PANTHER" id="PTHR24339:SF28">
    <property type="entry name" value="E5-RELATED"/>
    <property type="match status" value="1"/>
</dbReference>
<evidence type="ECO:0000256" key="6">
    <source>
        <dbReference type="RuleBase" id="RU000682"/>
    </source>
</evidence>
<protein>
    <recommendedName>
        <fullName evidence="7">Homeobox domain-containing protein</fullName>
    </recommendedName>
</protein>
<evidence type="ECO:0000256" key="2">
    <source>
        <dbReference type="ARBA" id="ARBA00023125"/>
    </source>
</evidence>
<comment type="caution">
    <text evidence="9">The sequence shown here is derived from an EMBL/GenBank/DDBJ whole genome shotgun (WGS) entry which is preliminary data.</text>
</comment>
<dbReference type="GO" id="GO:0000978">
    <property type="term" value="F:RNA polymerase II cis-regulatory region sequence-specific DNA binding"/>
    <property type="evidence" value="ECO:0007669"/>
    <property type="project" value="TreeGrafter"/>
</dbReference>
<evidence type="ECO:0000259" key="7">
    <source>
        <dbReference type="PROSITE" id="PS50071"/>
    </source>
</evidence>
<evidence type="ECO:0000256" key="1">
    <source>
        <dbReference type="ARBA" id="ARBA00004123"/>
    </source>
</evidence>